<accession>E4L8Q8</accession>
<keyword evidence="1" id="KW-0472">Membrane</keyword>
<keyword evidence="3" id="KW-0808">Transferase</keyword>
<dbReference type="InterPro" id="IPR019896">
    <property type="entry name" value="Polysacch_pyruvyl_Trfase_CsaB"/>
</dbReference>
<gene>
    <name evidence="3" type="primary">csaB</name>
    <name evidence="3" type="ORF">HMPREF9220_0978</name>
</gene>
<evidence type="ECO:0000259" key="2">
    <source>
        <dbReference type="Pfam" id="PF04230"/>
    </source>
</evidence>
<dbReference type="NCBIfam" id="TIGR03609">
    <property type="entry name" value="S_layer_CsaB"/>
    <property type="match status" value="1"/>
</dbReference>
<evidence type="ECO:0000313" key="3">
    <source>
        <dbReference type="EMBL" id="EFR42778.1"/>
    </source>
</evidence>
<dbReference type="Pfam" id="PF04230">
    <property type="entry name" value="PS_pyruv_trans"/>
    <property type="match status" value="1"/>
</dbReference>
<dbReference type="GO" id="GO:0016740">
    <property type="term" value="F:transferase activity"/>
    <property type="evidence" value="ECO:0007669"/>
    <property type="project" value="UniProtKB-KW"/>
</dbReference>
<name>E4L8Q8_9FIRM</name>
<dbReference type="OrthoDB" id="3199616at2"/>
<sequence>MQISNIVISGYYGFNNAGDEAMLFSILRSLKKEYPEAGITVISGNPKNTTDSFNVKSIFRFKMVSIFKELMKSQLLISGGGSLLQDVTSSKSILYYLSIILIGILCKCKVFLYAQGIGPVKNRFTKFFLKWCLLHVDGITVRDPESYKFLKNLGIKKKLFLTADAVLSLEPVLLDKGSAILSAKKVDLKAKKIGICVRNWNNSDNWIKQFNILLKKLKDYQIIFIPMQYPEDFNIGHKIDNLDCKNIFHLDRNYTSEELMSIIGNMDLLIGVRLHALIFATIMKVPVIGISYDPKIDNFLKSIKENSIIKLSNFNAEEIYSKIIKKLRNKNDYNIEILNSLNQKANLTVNLLKLVTSERGLPNEHTNL</sequence>
<evidence type="ECO:0000256" key="1">
    <source>
        <dbReference type="SAM" id="Phobius"/>
    </source>
</evidence>
<dbReference type="EC" id="2.-.-.-" evidence="3"/>
<reference evidence="3 4" key="1">
    <citation type="submission" date="2010-11" db="EMBL/GenBank/DDBJ databases">
        <authorList>
            <person name="Durkin A.S."/>
            <person name="Madupu R."/>
            <person name="Torralba M."/>
            <person name="Gillis M."/>
            <person name="Methe B."/>
            <person name="Sutton G."/>
            <person name="Nelson K.E."/>
        </authorList>
    </citation>
    <scope>NUCLEOTIDE SEQUENCE [LARGE SCALE GENOMIC DNA]</scope>
    <source>
        <strain evidence="3 4">UPII 345-E</strain>
    </source>
</reference>
<proteinExistence type="predicted"/>
<dbReference type="Proteomes" id="UP000004594">
    <property type="component" value="Unassembled WGS sequence"/>
</dbReference>
<dbReference type="PANTHER" id="PTHR36836:SF1">
    <property type="entry name" value="COLANIC ACID BIOSYNTHESIS PROTEIN WCAK"/>
    <property type="match status" value="1"/>
</dbReference>
<dbReference type="Gene3D" id="3.40.50.2000">
    <property type="entry name" value="Glycogen Phosphorylase B"/>
    <property type="match status" value="1"/>
</dbReference>
<feature type="domain" description="Polysaccharide pyruvyl transferase" evidence="2">
    <location>
        <begin position="16"/>
        <end position="294"/>
    </location>
</feature>
<dbReference type="eggNOG" id="COG2327">
    <property type="taxonomic scope" value="Bacteria"/>
</dbReference>
<dbReference type="SUPFAM" id="SSF53756">
    <property type="entry name" value="UDP-Glycosyltransferase/glycogen phosphorylase"/>
    <property type="match status" value="1"/>
</dbReference>
<dbReference type="AlphaFoldDB" id="E4L8Q8"/>
<feature type="transmembrane region" description="Helical" evidence="1">
    <location>
        <begin position="93"/>
        <end position="114"/>
    </location>
</feature>
<keyword evidence="1" id="KW-0812">Transmembrane</keyword>
<dbReference type="RefSeq" id="WP_007554538.1">
    <property type="nucleotide sequence ID" value="NZ_AENT01000016.1"/>
</dbReference>
<protein>
    <submittedName>
        <fullName evidence="3">Polysaccharide pyruvyl transferase CsaB</fullName>
        <ecNumber evidence="3">2.-.-.-</ecNumber>
    </submittedName>
</protein>
<dbReference type="PANTHER" id="PTHR36836">
    <property type="entry name" value="COLANIC ACID BIOSYNTHESIS PROTEIN WCAK"/>
    <property type="match status" value="1"/>
</dbReference>
<organism evidence="3 4">
    <name type="scientific">Dialister micraerophilus UPII 345-E</name>
    <dbReference type="NCBI Taxonomy" id="910314"/>
    <lineage>
        <taxon>Bacteria</taxon>
        <taxon>Bacillati</taxon>
        <taxon>Bacillota</taxon>
        <taxon>Negativicutes</taxon>
        <taxon>Veillonellales</taxon>
        <taxon>Veillonellaceae</taxon>
        <taxon>Dialister</taxon>
    </lineage>
</organism>
<dbReference type="EMBL" id="AENT01000016">
    <property type="protein sequence ID" value="EFR42778.1"/>
    <property type="molecule type" value="Genomic_DNA"/>
</dbReference>
<evidence type="ECO:0000313" key="4">
    <source>
        <dbReference type="Proteomes" id="UP000004594"/>
    </source>
</evidence>
<comment type="caution">
    <text evidence="3">The sequence shown here is derived from an EMBL/GenBank/DDBJ whole genome shotgun (WGS) entry which is preliminary data.</text>
</comment>
<dbReference type="InterPro" id="IPR007345">
    <property type="entry name" value="Polysacch_pyruvyl_Trfase"/>
</dbReference>
<keyword evidence="1" id="KW-1133">Transmembrane helix</keyword>